<reference evidence="1 2" key="1">
    <citation type="submission" date="2014-09" db="EMBL/GenBank/DDBJ databases">
        <authorList>
            <person name="Hornung B.V."/>
        </authorList>
    </citation>
    <scope>NUCLEOTIDE SEQUENCE [LARGE SCALE GENOMIC DNA]</scope>
    <source>
        <strain evidence="1 2">FRIFI</strain>
    </source>
</reference>
<dbReference type="RefSeq" id="WP_166505368.1">
    <property type="nucleotide sequence ID" value="NZ_JAKNTL010000007.1"/>
</dbReference>
<dbReference type="EMBL" id="LN650648">
    <property type="protein sequence ID" value="CEI72811.1"/>
    <property type="molecule type" value="Genomic_DNA"/>
</dbReference>
<accession>A0A2P2BR40</accession>
<proteinExistence type="predicted"/>
<gene>
    <name evidence="1" type="ORF">FRIFI_1275</name>
</gene>
<keyword evidence="2" id="KW-1185">Reference proteome</keyword>
<sequence>MDNKNNINRENKQIKKAIDKCSKIKSNKGTQSLGLDRFSYADFVLLSSTLAYAIVEELNEEDLSLLISFINMLNGDLVMLRTQEAIRAGRETELSQQQEEEVLEETDTLADAIGETVDDEMIADLIRKPKKKKYKKKKIKKVK</sequence>
<dbReference type="AlphaFoldDB" id="A0A2P2BR40"/>
<dbReference type="KEGG" id="rhom:FRIFI_1275"/>
<evidence type="ECO:0000313" key="1">
    <source>
        <dbReference type="EMBL" id="CEI72811.1"/>
    </source>
</evidence>
<protein>
    <submittedName>
        <fullName evidence="1">Uncharacterized protein</fullName>
    </submittedName>
</protein>
<evidence type="ECO:0000313" key="2">
    <source>
        <dbReference type="Proteomes" id="UP000245695"/>
    </source>
</evidence>
<name>A0A2P2BR40_9FIRM</name>
<organism evidence="1 2">
    <name type="scientific">Romboutsia hominis</name>
    <dbReference type="NCBI Taxonomy" id="1507512"/>
    <lineage>
        <taxon>Bacteria</taxon>
        <taxon>Bacillati</taxon>
        <taxon>Bacillota</taxon>
        <taxon>Clostridia</taxon>
        <taxon>Peptostreptococcales</taxon>
        <taxon>Peptostreptococcaceae</taxon>
        <taxon>Romboutsia</taxon>
    </lineage>
</organism>
<dbReference type="Proteomes" id="UP000245695">
    <property type="component" value="Chromosome 1"/>
</dbReference>